<dbReference type="PROSITE" id="PS51013">
    <property type="entry name" value="PANNEXIN"/>
    <property type="match status" value="1"/>
</dbReference>
<dbReference type="PANTHER" id="PTHR11893">
    <property type="entry name" value="INNEXIN"/>
    <property type="match status" value="1"/>
</dbReference>
<organism evidence="14 15">
    <name type="scientific">Tigriopus californicus</name>
    <name type="common">Marine copepod</name>
    <dbReference type="NCBI Taxonomy" id="6832"/>
    <lineage>
        <taxon>Eukaryota</taxon>
        <taxon>Metazoa</taxon>
        <taxon>Ecdysozoa</taxon>
        <taxon>Arthropoda</taxon>
        <taxon>Crustacea</taxon>
        <taxon>Multicrustacea</taxon>
        <taxon>Hexanauplia</taxon>
        <taxon>Copepoda</taxon>
        <taxon>Harpacticoida</taxon>
        <taxon>Harpacticidae</taxon>
        <taxon>Tigriopus</taxon>
    </lineage>
</organism>
<evidence type="ECO:0000313" key="14">
    <source>
        <dbReference type="EMBL" id="TRY71650.1"/>
    </source>
</evidence>
<comment type="caution">
    <text evidence="12">Lacks conserved residue(s) required for the propagation of feature annotation.</text>
</comment>
<feature type="transmembrane region" description="Helical" evidence="12">
    <location>
        <begin position="31"/>
        <end position="52"/>
    </location>
</feature>
<evidence type="ECO:0000313" key="15">
    <source>
        <dbReference type="Proteomes" id="UP000318571"/>
    </source>
</evidence>
<dbReference type="AlphaFoldDB" id="A0A553P1W9"/>
<feature type="compositionally biased region" description="Basic and acidic residues" evidence="13">
    <location>
        <begin position="425"/>
        <end position="443"/>
    </location>
</feature>
<keyword evidence="11 12" id="KW-0407">Ion channel</keyword>
<evidence type="ECO:0000256" key="9">
    <source>
        <dbReference type="ARBA" id="ARBA00023065"/>
    </source>
</evidence>
<evidence type="ECO:0000256" key="13">
    <source>
        <dbReference type="SAM" id="MobiDB-lite"/>
    </source>
</evidence>
<keyword evidence="10 12" id="KW-0472">Membrane</keyword>
<comment type="function">
    <text evidence="12">Structural component of the gap junctions.</text>
</comment>
<reference evidence="14 15" key="1">
    <citation type="journal article" date="2018" name="Nat. Ecol. Evol.">
        <title>Genomic signatures of mitonuclear coevolution across populations of Tigriopus californicus.</title>
        <authorList>
            <person name="Barreto F.S."/>
            <person name="Watson E.T."/>
            <person name="Lima T.G."/>
            <person name="Willett C.S."/>
            <person name="Edmands S."/>
            <person name="Li W."/>
            <person name="Burton R.S."/>
        </authorList>
    </citation>
    <scope>NUCLEOTIDE SEQUENCE [LARGE SCALE GENOMIC DNA]</scope>
    <source>
        <strain evidence="14 15">San Diego</strain>
    </source>
</reference>
<feature type="transmembrane region" description="Helical" evidence="12">
    <location>
        <begin position="175"/>
        <end position="197"/>
    </location>
</feature>
<dbReference type="GO" id="GO:0005921">
    <property type="term" value="C:gap junction"/>
    <property type="evidence" value="ECO:0007669"/>
    <property type="project" value="UniProtKB-SubCell"/>
</dbReference>
<accession>A0A553P1W9</accession>
<comment type="caution">
    <text evidence="14">The sequence shown here is derived from an EMBL/GenBank/DDBJ whole genome shotgun (WGS) entry which is preliminary data.</text>
</comment>
<protein>
    <recommendedName>
        <fullName evidence="12">Innexin</fullName>
    </recommendedName>
</protein>
<dbReference type="GO" id="GO:0005886">
    <property type="term" value="C:plasma membrane"/>
    <property type="evidence" value="ECO:0007669"/>
    <property type="project" value="UniProtKB-SubCell"/>
</dbReference>
<sequence length="443" mass="50343">MLFGVILGLSGFFKSREKGQAIIDDFPFRLFYGFTGGVLFLCTALVGVQELVGNNISCHGGKNHQAVDQYCWVSGTHLVANSNDKRGLGKGVMYGDESCQRRDDSWFTSDGKECIKTHSYYQWVPYVLLLQGKLSAVSEGIRMGSTQGATDKEKVRNVANNVVQYINMKNAGHTIYGWAYVLAQFLNVLVLAFSVIFNNSFLDGEFNDLGYRWVKAVFDSSESSSMVLYQTFPRLTRCLFQTFGSAGDLTEDSFLCVLAPNIISEKIFVFLWFWYTILGFICGLNLILILLMVFKSSSIRSYFLMRAVLSTKIKRHITSNENLQKKIENMEFGKFLFIYLLGRNVEFFAYKRILDLIAELHQEDQPYINEEAQNRGSNLQRQLSKSNVKDVSTNELYGPLPQAPPQIPEHEDAYEMSSTLPKYTYQDKDLQESEGETKSSTRD</sequence>
<evidence type="ECO:0000256" key="5">
    <source>
        <dbReference type="ARBA" id="ARBA00022692"/>
    </source>
</evidence>
<gene>
    <name evidence="12" type="primary">inx</name>
    <name evidence="14" type="ORF">TCAL_03129</name>
</gene>
<evidence type="ECO:0000256" key="10">
    <source>
        <dbReference type="ARBA" id="ARBA00023136"/>
    </source>
</evidence>
<comment type="subcellular location">
    <subcellularLocation>
        <location evidence="1">Cell junction</location>
        <location evidence="1">Gap junction</location>
    </subcellularLocation>
    <subcellularLocation>
        <location evidence="2 12">Cell membrane</location>
        <topology evidence="2 12">Multi-pass membrane protein</topology>
    </subcellularLocation>
</comment>
<proteinExistence type="inferred from homology"/>
<keyword evidence="5 12" id="KW-0812">Transmembrane</keyword>
<dbReference type="EMBL" id="VCGU01000008">
    <property type="protein sequence ID" value="TRY71650.1"/>
    <property type="molecule type" value="Genomic_DNA"/>
</dbReference>
<evidence type="ECO:0000256" key="4">
    <source>
        <dbReference type="ARBA" id="ARBA00022475"/>
    </source>
</evidence>
<evidence type="ECO:0000256" key="11">
    <source>
        <dbReference type="ARBA" id="ARBA00023303"/>
    </source>
</evidence>
<evidence type="ECO:0000256" key="6">
    <source>
        <dbReference type="ARBA" id="ARBA00022868"/>
    </source>
</evidence>
<evidence type="ECO:0000256" key="1">
    <source>
        <dbReference type="ARBA" id="ARBA00004610"/>
    </source>
</evidence>
<dbReference type="Pfam" id="PF00876">
    <property type="entry name" value="Innexin"/>
    <property type="match status" value="1"/>
</dbReference>
<evidence type="ECO:0000256" key="2">
    <source>
        <dbReference type="ARBA" id="ARBA00004651"/>
    </source>
</evidence>
<keyword evidence="7" id="KW-0965">Cell junction</keyword>
<evidence type="ECO:0000256" key="7">
    <source>
        <dbReference type="ARBA" id="ARBA00022949"/>
    </source>
</evidence>
<dbReference type="STRING" id="6832.A0A553P1W9"/>
<feature type="region of interest" description="Disordered" evidence="13">
    <location>
        <begin position="396"/>
        <end position="443"/>
    </location>
</feature>
<keyword evidence="6" id="KW-0303">Gap junction</keyword>
<keyword evidence="4" id="KW-1003">Cell membrane</keyword>
<keyword evidence="9 12" id="KW-0406">Ion transport</keyword>
<keyword evidence="3 12" id="KW-0813">Transport</keyword>
<evidence type="ECO:0000256" key="3">
    <source>
        <dbReference type="ARBA" id="ARBA00022448"/>
    </source>
</evidence>
<keyword evidence="8 12" id="KW-1133">Transmembrane helix</keyword>
<dbReference type="OMA" id="CWARNTY"/>
<dbReference type="Proteomes" id="UP000318571">
    <property type="component" value="Chromosome 7"/>
</dbReference>
<dbReference type="PANTHER" id="PTHR11893:SF36">
    <property type="entry name" value="INNEXIN-5"/>
    <property type="match status" value="1"/>
</dbReference>
<dbReference type="GO" id="GO:0005243">
    <property type="term" value="F:gap junction channel activity"/>
    <property type="evidence" value="ECO:0007669"/>
    <property type="project" value="TreeGrafter"/>
</dbReference>
<evidence type="ECO:0000256" key="12">
    <source>
        <dbReference type="RuleBase" id="RU010713"/>
    </source>
</evidence>
<evidence type="ECO:0000256" key="8">
    <source>
        <dbReference type="ARBA" id="ARBA00022989"/>
    </source>
</evidence>
<dbReference type="GO" id="GO:0034220">
    <property type="term" value="P:monoatomic ion transmembrane transport"/>
    <property type="evidence" value="ECO:0007669"/>
    <property type="project" value="UniProtKB-KW"/>
</dbReference>
<dbReference type="PRINTS" id="PR01262">
    <property type="entry name" value="INNEXIN"/>
</dbReference>
<name>A0A553P1W9_TIGCA</name>
<feature type="transmembrane region" description="Helical" evidence="12">
    <location>
        <begin position="272"/>
        <end position="294"/>
    </location>
</feature>
<keyword evidence="15" id="KW-1185">Reference proteome</keyword>
<comment type="similarity">
    <text evidence="12">Belongs to the pannexin family.</text>
</comment>
<dbReference type="InterPro" id="IPR000990">
    <property type="entry name" value="Innexin"/>
</dbReference>